<evidence type="ECO:0000313" key="1">
    <source>
        <dbReference type="EMBL" id="KAI4808726.1"/>
    </source>
</evidence>
<comment type="caution">
    <text evidence="1">The sequence shown here is derived from an EMBL/GenBank/DDBJ whole genome shotgun (WGS) entry which is preliminary data.</text>
</comment>
<feature type="non-terminal residue" evidence="1">
    <location>
        <position position="1"/>
    </location>
</feature>
<dbReference type="EMBL" id="CM043802">
    <property type="protein sequence ID" value="KAI4808726.1"/>
    <property type="molecule type" value="Genomic_DNA"/>
</dbReference>
<reference evidence="1" key="1">
    <citation type="submission" date="2022-05" db="EMBL/GenBank/DDBJ databases">
        <title>Chromosome-level genome of Chaenocephalus aceratus.</title>
        <authorList>
            <person name="Park H."/>
        </authorList>
    </citation>
    <scope>NUCLEOTIDE SEQUENCE</scope>
    <source>
        <strain evidence="1">KU_202001</strain>
    </source>
</reference>
<feature type="non-terminal residue" evidence="1">
    <location>
        <position position="81"/>
    </location>
</feature>
<sequence>PTVHWCDTTSSRGDIRCGGARAKALLNTYVDGTNTRVREGSPVQSFTPHSPALSTFPRPSLRTAIACAKQQSDSQERRTPT</sequence>
<dbReference type="Proteomes" id="UP001057452">
    <property type="component" value="Chromosome 18"/>
</dbReference>
<keyword evidence="2" id="KW-1185">Reference proteome</keyword>
<gene>
    <name evidence="1" type="ORF">KUCAC02_000774</name>
</gene>
<organism evidence="1 2">
    <name type="scientific">Chaenocephalus aceratus</name>
    <name type="common">Blackfin icefish</name>
    <name type="synonym">Chaenichthys aceratus</name>
    <dbReference type="NCBI Taxonomy" id="36190"/>
    <lineage>
        <taxon>Eukaryota</taxon>
        <taxon>Metazoa</taxon>
        <taxon>Chordata</taxon>
        <taxon>Craniata</taxon>
        <taxon>Vertebrata</taxon>
        <taxon>Euteleostomi</taxon>
        <taxon>Actinopterygii</taxon>
        <taxon>Neopterygii</taxon>
        <taxon>Teleostei</taxon>
        <taxon>Neoteleostei</taxon>
        <taxon>Acanthomorphata</taxon>
        <taxon>Eupercaria</taxon>
        <taxon>Perciformes</taxon>
        <taxon>Notothenioidei</taxon>
        <taxon>Channichthyidae</taxon>
        <taxon>Chaenocephalus</taxon>
    </lineage>
</organism>
<evidence type="ECO:0000313" key="2">
    <source>
        <dbReference type="Proteomes" id="UP001057452"/>
    </source>
</evidence>
<accession>A0ACB9W7S6</accession>
<proteinExistence type="predicted"/>
<protein>
    <submittedName>
        <fullName evidence="1">Uncharacterized protein</fullName>
    </submittedName>
</protein>
<name>A0ACB9W7S6_CHAAC</name>